<gene>
    <name evidence="1" type="ORF">M8445_11270</name>
</gene>
<evidence type="ECO:0000313" key="2">
    <source>
        <dbReference type="Proteomes" id="UP001217044"/>
    </source>
</evidence>
<name>A0ABY7UYF8_9DEIO</name>
<reference evidence="1 2" key="1">
    <citation type="submission" date="2022-12" db="EMBL/GenBank/DDBJ databases">
        <title>Genome Sequence of Deinococcus aquaticus Type Strain PB314.</title>
        <authorList>
            <person name="Albert C."/>
            <person name="Hill J."/>
            <person name="Boren L."/>
            <person name="Scholz-Ng S."/>
            <person name="Fatema N."/>
            <person name="Grosso R."/>
            <person name="Soboslay E."/>
            <person name="Tuohy J."/>
        </authorList>
    </citation>
    <scope>NUCLEOTIDE SEQUENCE [LARGE SCALE GENOMIC DNA]</scope>
    <source>
        <strain evidence="1 2">PB-314</strain>
    </source>
</reference>
<dbReference type="RefSeq" id="WP_273987852.1">
    <property type="nucleotide sequence ID" value="NZ_BAABQT010000003.1"/>
</dbReference>
<dbReference type="EMBL" id="CP115165">
    <property type="protein sequence ID" value="WDA57928.1"/>
    <property type="molecule type" value="Genomic_DNA"/>
</dbReference>
<keyword evidence="2" id="KW-1185">Reference proteome</keyword>
<evidence type="ECO:0000313" key="1">
    <source>
        <dbReference type="EMBL" id="WDA57928.1"/>
    </source>
</evidence>
<sequence length="63" mass="6727">MLLEALLVIVPAVLILALIKANKSGSISKLIPYLKYLNGVAVSLALASFSQDLSDLITLWMIG</sequence>
<organism evidence="1 2">
    <name type="scientific">Deinococcus aquaticus</name>
    <dbReference type="NCBI Taxonomy" id="328692"/>
    <lineage>
        <taxon>Bacteria</taxon>
        <taxon>Thermotogati</taxon>
        <taxon>Deinococcota</taxon>
        <taxon>Deinococci</taxon>
        <taxon>Deinococcales</taxon>
        <taxon>Deinococcaceae</taxon>
        <taxon>Deinococcus</taxon>
    </lineage>
</organism>
<protein>
    <submittedName>
        <fullName evidence="1">Uncharacterized protein</fullName>
    </submittedName>
</protein>
<dbReference type="Proteomes" id="UP001217044">
    <property type="component" value="Chromosome"/>
</dbReference>
<accession>A0ABY7UYF8</accession>
<proteinExistence type="predicted"/>